<dbReference type="EMBL" id="JAAGMP010001177">
    <property type="protein sequence ID" value="NEC21756.1"/>
    <property type="molecule type" value="Genomic_DNA"/>
</dbReference>
<comment type="caution">
    <text evidence="1">The sequence shown here is derived from an EMBL/GenBank/DDBJ whole genome shotgun (WGS) entry which is preliminary data.</text>
</comment>
<sequence>LVAEQRFGGGPGEFGPVFDSAYADLTGHADWLRVVREAQDAADRELAAGLAALTGSCTRSPGDGGVR</sequence>
<evidence type="ECO:0000313" key="2">
    <source>
        <dbReference type="Proteomes" id="UP000469670"/>
    </source>
</evidence>
<accession>A0A7K3S2M3</accession>
<proteinExistence type="predicted"/>
<reference evidence="1 2" key="1">
    <citation type="submission" date="2020-01" db="EMBL/GenBank/DDBJ databases">
        <title>Insect and environment-associated Actinomycetes.</title>
        <authorList>
            <person name="Currrie C."/>
            <person name="Chevrette M."/>
            <person name="Carlson C."/>
            <person name="Stubbendieck R."/>
            <person name="Wendt-Pienkowski E."/>
        </authorList>
    </citation>
    <scope>NUCLEOTIDE SEQUENCE [LARGE SCALE GENOMIC DNA]</scope>
    <source>
        <strain evidence="1 2">SID7590</strain>
    </source>
</reference>
<evidence type="ECO:0000313" key="1">
    <source>
        <dbReference type="EMBL" id="NEC21756.1"/>
    </source>
</evidence>
<name>A0A7K3S2M3_9ACTN</name>
<dbReference type="Proteomes" id="UP000469670">
    <property type="component" value="Unassembled WGS sequence"/>
</dbReference>
<gene>
    <name evidence="1" type="ORF">G3I50_26445</name>
</gene>
<feature type="non-terminal residue" evidence="1">
    <location>
        <position position="1"/>
    </location>
</feature>
<dbReference type="AlphaFoldDB" id="A0A7K3S2M3"/>
<protein>
    <submittedName>
        <fullName evidence="1">Uncharacterized protein</fullName>
    </submittedName>
</protein>
<dbReference type="RefSeq" id="WP_164206041.1">
    <property type="nucleotide sequence ID" value="NZ_JAAGMP010001177.1"/>
</dbReference>
<organism evidence="1 2">
    <name type="scientific">Streptomyces parvus</name>
    <dbReference type="NCBI Taxonomy" id="66428"/>
    <lineage>
        <taxon>Bacteria</taxon>
        <taxon>Bacillati</taxon>
        <taxon>Actinomycetota</taxon>
        <taxon>Actinomycetes</taxon>
        <taxon>Kitasatosporales</taxon>
        <taxon>Streptomycetaceae</taxon>
        <taxon>Streptomyces</taxon>
    </lineage>
</organism>